<dbReference type="GeneID" id="56350999"/>
<dbReference type="AlphaFoldDB" id="A0A0J1IJY9"/>
<dbReference type="PATRIC" id="fig|1397.4.peg.5631"/>
<dbReference type="Proteomes" id="UP000036045">
    <property type="component" value="Unassembled WGS sequence"/>
</dbReference>
<dbReference type="SMART" id="SM00052">
    <property type="entry name" value="EAL"/>
    <property type="match status" value="1"/>
</dbReference>
<gene>
    <name evidence="1" type="ORF">ABW02_11515</name>
</gene>
<dbReference type="InterPro" id="IPR035919">
    <property type="entry name" value="EAL_sf"/>
</dbReference>
<dbReference type="PANTHER" id="PTHR33121:SF76">
    <property type="entry name" value="SIGNALING PROTEIN"/>
    <property type="match status" value="1"/>
</dbReference>
<dbReference type="InterPro" id="IPR001633">
    <property type="entry name" value="EAL_dom"/>
</dbReference>
<accession>A0A0J1IJY9</accession>
<sequence length="431" mass="49329">MKYQENVCSRLFNWGKLLLPAKLIKYFPPSFVLRDPIIHQVQKAMIKGYEVAVIVIDISNLHRIKQQLEAKDFRQYIRLLKKLFGKTIQLKASNEIIAIHDYNPNGLTMFMKWEQGSECLPVIDGLIKDIIHNVENDFREIGSIPPEFHTGYMFIENKYTYLSDAIQTAYEFALAMAHKRTDPEFNKLVYTLSNIVAKKSIRLLAQPIMDVETNKIHACEMLTRGPEGTPLENPLQLFSLARQTKFLYDLEMIVLDKAFEQIQQTKWRHNIFINFTPITIGNQRFIKDIKSVIRRYKGISPKKITIEITERDSFEGLEHFAKNLKVLRMLGFLIAVDDTGAGYASLNSISEIMPDIIKIDRSVIQNIDKNSVKESMLQGLLLIAKEVGSVVVAEGIENAEEASVLSKNKVDLAQGYFYAKPTSLSNHLQIS</sequence>
<keyword evidence="2" id="KW-1185">Reference proteome</keyword>
<dbReference type="Pfam" id="PF00563">
    <property type="entry name" value="EAL"/>
    <property type="match status" value="1"/>
</dbReference>
<comment type="caution">
    <text evidence="1">The sequence shown here is derived from an EMBL/GenBank/DDBJ whole genome shotgun (WGS) entry which is preliminary data.</text>
</comment>
<dbReference type="GO" id="GO:0071111">
    <property type="term" value="F:cyclic-guanylate-specific phosphodiesterase activity"/>
    <property type="evidence" value="ECO:0007669"/>
    <property type="project" value="InterPro"/>
</dbReference>
<dbReference type="EMBL" id="LDPH01000009">
    <property type="protein sequence ID" value="KLV26308.1"/>
    <property type="molecule type" value="Genomic_DNA"/>
</dbReference>
<dbReference type="OrthoDB" id="581425at2"/>
<dbReference type="CDD" id="cd01948">
    <property type="entry name" value="EAL"/>
    <property type="match status" value="1"/>
</dbReference>
<organism evidence="1 2">
    <name type="scientific">Niallia circulans</name>
    <name type="common">Bacillus circulans</name>
    <dbReference type="NCBI Taxonomy" id="1397"/>
    <lineage>
        <taxon>Bacteria</taxon>
        <taxon>Bacillati</taxon>
        <taxon>Bacillota</taxon>
        <taxon>Bacilli</taxon>
        <taxon>Bacillales</taxon>
        <taxon>Bacillaceae</taxon>
        <taxon>Niallia</taxon>
    </lineage>
</organism>
<protein>
    <submittedName>
        <fullName evidence="1">Diguanylate cyclase</fullName>
    </submittedName>
</protein>
<evidence type="ECO:0000313" key="2">
    <source>
        <dbReference type="Proteomes" id="UP000036045"/>
    </source>
</evidence>
<dbReference type="RefSeq" id="WP_047942247.1">
    <property type="nucleotide sequence ID" value="NZ_CP053989.1"/>
</dbReference>
<dbReference type="InterPro" id="IPR050706">
    <property type="entry name" value="Cyclic-di-GMP_PDE-like"/>
</dbReference>
<reference evidence="1 2" key="1">
    <citation type="submission" date="2015-05" db="EMBL/GenBank/DDBJ databases">
        <title>Whole genome sequence and identification of bacterial endophytes from Costus igneus.</title>
        <authorList>
            <person name="Lee Y.P."/>
            <person name="Gan H.M."/>
            <person name="Eng W."/>
            <person name="Wheatley M.S."/>
            <person name="Caraballo A."/>
            <person name="Polter S."/>
            <person name="Savka M.A."/>
            <person name="Hudson A.O."/>
        </authorList>
    </citation>
    <scope>NUCLEOTIDE SEQUENCE [LARGE SCALE GENOMIC DNA]</scope>
    <source>
        <strain evidence="1 2">RIT379</strain>
    </source>
</reference>
<dbReference type="PANTHER" id="PTHR33121">
    <property type="entry name" value="CYCLIC DI-GMP PHOSPHODIESTERASE PDEF"/>
    <property type="match status" value="1"/>
</dbReference>
<name>A0A0J1IJY9_NIACI</name>
<dbReference type="Gene3D" id="3.20.20.450">
    <property type="entry name" value="EAL domain"/>
    <property type="match status" value="1"/>
</dbReference>
<dbReference type="PROSITE" id="PS50883">
    <property type="entry name" value="EAL"/>
    <property type="match status" value="1"/>
</dbReference>
<dbReference type="SUPFAM" id="SSF141868">
    <property type="entry name" value="EAL domain-like"/>
    <property type="match status" value="1"/>
</dbReference>
<evidence type="ECO:0000313" key="1">
    <source>
        <dbReference type="EMBL" id="KLV26308.1"/>
    </source>
</evidence>
<proteinExistence type="predicted"/>